<dbReference type="Pfam" id="PF00561">
    <property type="entry name" value="Abhydrolase_1"/>
    <property type="match status" value="1"/>
</dbReference>
<accession>A0ABN2MXN4</accession>
<feature type="domain" description="AB hydrolase-1" evidence="1">
    <location>
        <begin position="22"/>
        <end position="267"/>
    </location>
</feature>
<keyword evidence="2" id="KW-0378">Hydrolase</keyword>
<evidence type="ECO:0000259" key="1">
    <source>
        <dbReference type="Pfam" id="PF00561"/>
    </source>
</evidence>
<dbReference type="PANTHER" id="PTHR43433">
    <property type="entry name" value="HYDROLASE, ALPHA/BETA FOLD FAMILY PROTEIN"/>
    <property type="match status" value="1"/>
</dbReference>
<evidence type="ECO:0000313" key="2">
    <source>
        <dbReference type="EMBL" id="GAA1841322.1"/>
    </source>
</evidence>
<dbReference type="Proteomes" id="UP001500449">
    <property type="component" value="Unassembled WGS sequence"/>
</dbReference>
<dbReference type="SUPFAM" id="SSF53474">
    <property type="entry name" value="alpha/beta-Hydrolases"/>
    <property type="match status" value="1"/>
</dbReference>
<dbReference type="InterPro" id="IPR000073">
    <property type="entry name" value="AB_hydrolase_1"/>
</dbReference>
<organism evidence="2 3">
    <name type="scientific">Pseudonocardia ailaonensis</name>
    <dbReference type="NCBI Taxonomy" id="367279"/>
    <lineage>
        <taxon>Bacteria</taxon>
        <taxon>Bacillati</taxon>
        <taxon>Actinomycetota</taxon>
        <taxon>Actinomycetes</taxon>
        <taxon>Pseudonocardiales</taxon>
        <taxon>Pseudonocardiaceae</taxon>
        <taxon>Pseudonocardia</taxon>
    </lineage>
</organism>
<keyword evidence="3" id="KW-1185">Reference proteome</keyword>
<proteinExistence type="predicted"/>
<dbReference type="EMBL" id="BAAAQK010000005">
    <property type="protein sequence ID" value="GAA1841322.1"/>
    <property type="molecule type" value="Genomic_DNA"/>
</dbReference>
<reference evidence="2 3" key="1">
    <citation type="journal article" date="2019" name="Int. J. Syst. Evol. Microbiol.">
        <title>The Global Catalogue of Microorganisms (GCM) 10K type strain sequencing project: providing services to taxonomists for standard genome sequencing and annotation.</title>
        <authorList>
            <consortium name="The Broad Institute Genomics Platform"/>
            <consortium name="The Broad Institute Genome Sequencing Center for Infectious Disease"/>
            <person name="Wu L."/>
            <person name="Ma J."/>
        </authorList>
    </citation>
    <scope>NUCLEOTIDE SEQUENCE [LARGE SCALE GENOMIC DNA]</scope>
    <source>
        <strain evidence="2 3">JCM 16009</strain>
    </source>
</reference>
<dbReference type="InterPro" id="IPR050471">
    <property type="entry name" value="AB_hydrolase"/>
</dbReference>
<comment type="caution">
    <text evidence="2">The sequence shown here is derived from an EMBL/GenBank/DDBJ whole genome shotgun (WGS) entry which is preliminary data.</text>
</comment>
<evidence type="ECO:0000313" key="3">
    <source>
        <dbReference type="Proteomes" id="UP001500449"/>
    </source>
</evidence>
<dbReference type="Gene3D" id="3.40.50.1820">
    <property type="entry name" value="alpha/beta hydrolase"/>
    <property type="match status" value="1"/>
</dbReference>
<gene>
    <name evidence="2" type="ORF">GCM10009836_20830</name>
</gene>
<dbReference type="PANTHER" id="PTHR43433:SF5">
    <property type="entry name" value="AB HYDROLASE-1 DOMAIN-CONTAINING PROTEIN"/>
    <property type="match status" value="1"/>
</dbReference>
<name>A0ABN2MXN4_9PSEU</name>
<dbReference type="GO" id="GO:0016787">
    <property type="term" value="F:hydrolase activity"/>
    <property type="evidence" value="ECO:0007669"/>
    <property type="project" value="UniProtKB-KW"/>
</dbReference>
<dbReference type="InterPro" id="IPR029058">
    <property type="entry name" value="AB_hydrolase_fold"/>
</dbReference>
<sequence length="290" mass="30752">MYASNGAVEIAYDDLGGAGGEPLLLVMGLGASRVWWPAGFVSALVAGGFHVVAYDQRDSGESTHFTDAPTVSPLAGLFRRRAVAYTAEDMTDDAIAVMDAVGWDSAHLFGHSLGGLLTQRIALRHPARVRTITVSASMPSDTRGLAQLRYVQLRFVKFAAGLGTEDHVASGVALSRYISSPGYPFDEEHARQAVEREIAVSAGIQDAGAQGRQTGAPWSGGRLREIAAPTLVLHGEQDPVVQASAARTTAAAIPGARLVTFPGVGHDLPAALWPRITEEMKALVNTREWQ</sequence>
<dbReference type="RefSeq" id="WP_344414955.1">
    <property type="nucleotide sequence ID" value="NZ_BAAAQK010000005.1"/>
</dbReference>
<protein>
    <submittedName>
        <fullName evidence="2">Alpha/beta hydrolase</fullName>
    </submittedName>
</protein>